<dbReference type="Proteomes" id="UP001232536">
    <property type="component" value="Unassembled WGS sequence"/>
</dbReference>
<protein>
    <submittedName>
        <fullName evidence="1">Thioredoxin family protein</fullName>
    </submittedName>
</protein>
<accession>A0ABT9DAF3</accession>
<proteinExistence type="predicted"/>
<dbReference type="Gene3D" id="3.40.30.10">
    <property type="entry name" value="Glutaredoxin"/>
    <property type="match status" value="1"/>
</dbReference>
<evidence type="ECO:0000313" key="2">
    <source>
        <dbReference type="Proteomes" id="UP001232536"/>
    </source>
</evidence>
<dbReference type="SUPFAM" id="SSF52833">
    <property type="entry name" value="Thioredoxin-like"/>
    <property type="match status" value="1"/>
</dbReference>
<dbReference type="RefSeq" id="WP_304601467.1">
    <property type="nucleotide sequence ID" value="NZ_JAUQYP010000001.1"/>
</dbReference>
<organism evidence="1 2">
    <name type="scientific">Actinotalea lenta</name>
    <dbReference type="NCBI Taxonomy" id="3064654"/>
    <lineage>
        <taxon>Bacteria</taxon>
        <taxon>Bacillati</taxon>
        <taxon>Actinomycetota</taxon>
        <taxon>Actinomycetes</taxon>
        <taxon>Micrococcales</taxon>
        <taxon>Cellulomonadaceae</taxon>
        <taxon>Actinotalea</taxon>
    </lineage>
</organism>
<reference evidence="1 2" key="1">
    <citation type="submission" date="2023-07" db="EMBL/GenBank/DDBJ databases">
        <title>Description of novel actinomycetes strains, isolated from tidal flat sediment.</title>
        <authorList>
            <person name="Lu C."/>
        </authorList>
    </citation>
    <scope>NUCLEOTIDE SEQUENCE [LARGE SCALE GENOMIC DNA]</scope>
    <source>
        <strain evidence="1 2">SYSU T00b441</strain>
    </source>
</reference>
<comment type="caution">
    <text evidence="1">The sequence shown here is derived from an EMBL/GenBank/DDBJ whole genome shotgun (WGS) entry which is preliminary data.</text>
</comment>
<sequence>MISVLITLAVATGVGLLLRRRNGRFRRAVSSWPDAHQAVPGAAVTLLQISAERCAVCPQVAATLGDLAARTPGLAHREIRAEDNLDLVRRHDVLRSPTVLVLDGTGAVVARASGAVTADQAWQAVAPLLATSGTRDLGEAARAQR</sequence>
<dbReference type="EMBL" id="JAUQYP010000001">
    <property type="protein sequence ID" value="MDO8107865.1"/>
    <property type="molecule type" value="Genomic_DNA"/>
</dbReference>
<name>A0ABT9DAF3_9CELL</name>
<dbReference type="InterPro" id="IPR036249">
    <property type="entry name" value="Thioredoxin-like_sf"/>
</dbReference>
<keyword evidence="2" id="KW-1185">Reference proteome</keyword>
<dbReference type="CDD" id="cd02947">
    <property type="entry name" value="TRX_family"/>
    <property type="match status" value="1"/>
</dbReference>
<gene>
    <name evidence="1" type="ORF">Q6348_11730</name>
</gene>
<evidence type="ECO:0000313" key="1">
    <source>
        <dbReference type="EMBL" id="MDO8107865.1"/>
    </source>
</evidence>